<proteinExistence type="predicted"/>
<reference evidence="1" key="1">
    <citation type="submission" date="2020-04" db="EMBL/GenBank/DDBJ databases">
        <authorList>
            <person name="Chiriac C."/>
            <person name="Salcher M."/>
            <person name="Ghai R."/>
            <person name="Kavagutti S V."/>
        </authorList>
    </citation>
    <scope>NUCLEOTIDE SEQUENCE</scope>
</reference>
<gene>
    <name evidence="1" type="ORF">UFOVP449_146</name>
</gene>
<dbReference type="InterPro" id="IPR025639">
    <property type="entry name" value="DruA"/>
</dbReference>
<evidence type="ECO:0000313" key="1">
    <source>
        <dbReference type="EMBL" id="CAB4143272.1"/>
    </source>
</evidence>
<dbReference type="Pfam" id="PF14236">
    <property type="entry name" value="DruA"/>
    <property type="match status" value="1"/>
</dbReference>
<protein>
    <submittedName>
        <fullName evidence="1">Uncharacterized protein</fullName>
    </submittedName>
</protein>
<name>A0A6J5MAP8_9CAUD</name>
<organism evidence="1">
    <name type="scientific">uncultured Caudovirales phage</name>
    <dbReference type="NCBI Taxonomy" id="2100421"/>
    <lineage>
        <taxon>Viruses</taxon>
        <taxon>Duplodnaviria</taxon>
        <taxon>Heunggongvirae</taxon>
        <taxon>Uroviricota</taxon>
        <taxon>Caudoviricetes</taxon>
        <taxon>Peduoviridae</taxon>
        <taxon>Maltschvirus</taxon>
        <taxon>Maltschvirus maltsch</taxon>
    </lineage>
</organism>
<sequence length="409" mass="47451">MKFWDTGGASDTKEEFNYEENKRKFIENLNYLKNMSVEEQTLYKKWIEWNDDLATNMKRLPVLQSHYDALWKPADITNKELTIAEINSLDPYVEIVEDDAKQATRWTEIRKLIHTMEFQANPGRNVKCYVKDRTSGKMLGQICLGSDITSLGVRDAYIGWTKEDKFNKGKLNNTCIATTIVSTQPFGYNFLGGKLIAALATSPEVRDYWKKKYDNVLVGVGTTSLYGIHSQYNGIPHFKTLGESKGKISTKPDDKVYDPWHQWLKENRADWYREHILEERERNGANMGYDRNGPVSGIKQKIIQAIFKELGIKGNAYDHGFQRGVYFAQMYENGNEFLCSKIDESELVLKQKFAEGNDYTVKWWKDKAIKRYEKLHSEGKIKPEVLFYVDAIGMTWEGMKVHYLKEVGR</sequence>
<dbReference type="EMBL" id="LR796420">
    <property type="protein sequence ID" value="CAB4143272.1"/>
    <property type="molecule type" value="Genomic_DNA"/>
</dbReference>
<accession>A0A6J5MAP8</accession>